<keyword evidence="2" id="KW-0812">Transmembrane</keyword>
<keyword evidence="2" id="KW-1133">Transmembrane helix</keyword>
<feature type="compositionally biased region" description="Low complexity" evidence="1">
    <location>
        <begin position="53"/>
        <end position="64"/>
    </location>
</feature>
<feature type="transmembrane region" description="Helical" evidence="2">
    <location>
        <begin position="30"/>
        <end position="50"/>
    </location>
</feature>
<reference evidence="3 4" key="1">
    <citation type="submission" date="2023-12" db="EMBL/GenBank/DDBJ databases">
        <title>Micromonospora sp. nov., isolated from Atacama Desert.</title>
        <authorList>
            <person name="Carro L."/>
            <person name="Golinska P."/>
            <person name="Klenk H.-P."/>
            <person name="Goodfellow M."/>
        </authorList>
    </citation>
    <scope>NUCLEOTIDE SEQUENCE [LARGE SCALE GENOMIC DNA]</scope>
    <source>
        <strain evidence="3 4">4G53</strain>
    </source>
</reference>
<feature type="region of interest" description="Disordered" evidence="1">
    <location>
        <begin position="53"/>
        <end position="102"/>
    </location>
</feature>
<evidence type="ECO:0000256" key="1">
    <source>
        <dbReference type="SAM" id="MobiDB-lite"/>
    </source>
</evidence>
<dbReference type="EMBL" id="JAXOTQ010000068">
    <property type="protein sequence ID" value="MDZ5494300.1"/>
    <property type="molecule type" value="Genomic_DNA"/>
</dbReference>
<proteinExistence type="predicted"/>
<evidence type="ECO:0000313" key="4">
    <source>
        <dbReference type="Proteomes" id="UP001290101"/>
    </source>
</evidence>
<protein>
    <submittedName>
        <fullName evidence="3">Uncharacterized protein</fullName>
    </submittedName>
</protein>
<evidence type="ECO:0000313" key="3">
    <source>
        <dbReference type="EMBL" id="MDZ5494300.1"/>
    </source>
</evidence>
<sequence length="102" mass="10860">MSGPLTVLVAAAIFGVVLWRQDRAAGAYWVAVAGLVVAAIALVVTWLTWVRPMSPASSSRSAVSTRPDVNRVEGDKSFGSATNSQVVYGNRNRLGEGKKDDR</sequence>
<keyword evidence="2" id="KW-0472">Membrane</keyword>
<name>A0ABU5JNU9_9ACTN</name>
<keyword evidence="4" id="KW-1185">Reference proteome</keyword>
<dbReference type="RefSeq" id="WP_322443775.1">
    <property type="nucleotide sequence ID" value="NZ_JAXOTQ010000068.1"/>
</dbReference>
<feature type="compositionally biased region" description="Basic and acidic residues" evidence="1">
    <location>
        <begin position="93"/>
        <end position="102"/>
    </location>
</feature>
<organism evidence="3 4">
    <name type="scientific">Micromonospora sicca</name>
    <dbReference type="NCBI Taxonomy" id="2202420"/>
    <lineage>
        <taxon>Bacteria</taxon>
        <taxon>Bacillati</taxon>
        <taxon>Actinomycetota</taxon>
        <taxon>Actinomycetes</taxon>
        <taxon>Micromonosporales</taxon>
        <taxon>Micromonosporaceae</taxon>
        <taxon>Micromonospora</taxon>
    </lineage>
</organism>
<gene>
    <name evidence="3" type="ORF">U2F25_33475</name>
</gene>
<dbReference type="Proteomes" id="UP001290101">
    <property type="component" value="Unassembled WGS sequence"/>
</dbReference>
<accession>A0ABU5JNU9</accession>
<evidence type="ECO:0000256" key="2">
    <source>
        <dbReference type="SAM" id="Phobius"/>
    </source>
</evidence>
<comment type="caution">
    <text evidence="3">The sequence shown here is derived from an EMBL/GenBank/DDBJ whole genome shotgun (WGS) entry which is preliminary data.</text>
</comment>